<proteinExistence type="predicted"/>
<evidence type="ECO:0000313" key="1">
    <source>
        <dbReference type="EMBL" id="JAD34481.1"/>
    </source>
</evidence>
<name>A0A0A8Z6Q2_ARUDO</name>
<reference evidence="1" key="1">
    <citation type="submission" date="2014-09" db="EMBL/GenBank/DDBJ databases">
        <authorList>
            <person name="Magalhaes I.L.F."/>
            <person name="Oliveira U."/>
            <person name="Santos F.R."/>
            <person name="Vidigal T.H.D.A."/>
            <person name="Brescovit A.D."/>
            <person name="Santos A.J."/>
        </authorList>
    </citation>
    <scope>NUCLEOTIDE SEQUENCE</scope>
    <source>
        <tissue evidence="1">Shoot tissue taken approximately 20 cm above the soil surface</tissue>
    </source>
</reference>
<dbReference type="EMBL" id="GBRH01263414">
    <property type="protein sequence ID" value="JAD34481.1"/>
    <property type="molecule type" value="Transcribed_RNA"/>
</dbReference>
<dbReference type="AlphaFoldDB" id="A0A0A8Z6Q2"/>
<sequence>MRAGFSYNRRTDYYVASYHMTVITKFGCYLIPVYYVAIYDSCGCYLIPVYYVAIYDSCLFTYAKCCQFFFQICQTLSNFKILANVVQKLSKDIVPSVGMIYVENDDKNTKPNQNDVKITKGKYIL</sequence>
<organism evidence="1">
    <name type="scientific">Arundo donax</name>
    <name type="common">Giant reed</name>
    <name type="synonym">Donax arundinaceus</name>
    <dbReference type="NCBI Taxonomy" id="35708"/>
    <lineage>
        <taxon>Eukaryota</taxon>
        <taxon>Viridiplantae</taxon>
        <taxon>Streptophyta</taxon>
        <taxon>Embryophyta</taxon>
        <taxon>Tracheophyta</taxon>
        <taxon>Spermatophyta</taxon>
        <taxon>Magnoliopsida</taxon>
        <taxon>Liliopsida</taxon>
        <taxon>Poales</taxon>
        <taxon>Poaceae</taxon>
        <taxon>PACMAD clade</taxon>
        <taxon>Arundinoideae</taxon>
        <taxon>Arundineae</taxon>
        <taxon>Arundo</taxon>
    </lineage>
</organism>
<accession>A0A0A8Z6Q2</accession>
<reference evidence="1" key="2">
    <citation type="journal article" date="2015" name="Data Brief">
        <title>Shoot transcriptome of the giant reed, Arundo donax.</title>
        <authorList>
            <person name="Barrero R.A."/>
            <person name="Guerrero F.D."/>
            <person name="Moolhuijzen P."/>
            <person name="Goolsby J.A."/>
            <person name="Tidwell J."/>
            <person name="Bellgard S.E."/>
            <person name="Bellgard M.I."/>
        </authorList>
    </citation>
    <scope>NUCLEOTIDE SEQUENCE</scope>
    <source>
        <tissue evidence="1">Shoot tissue taken approximately 20 cm above the soil surface</tissue>
    </source>
</reference>
<protein>
    <submittedName>
        <fullName evidence="1">Uncharacterized protein</fullName>
    </submittedName>
</protein>